<evidence type="ECO:0000259" key="7">
    <source>
        <dbReference type="PROSITE" id="PS50885"/>
    </source>
</evidence>
<keyword evidence="4" id="KW-0472">Membrane</keyword>
<dbReference type="InterPro" id="IPR004089">
    <property type="entry name" value="MCPsignal_dom"/>
</dbReference>
<dbReference type="GO" id="GO:0004888">
    <property type="term" value="F:transmembrane signaling receptor activity"/>
    <property type="evidence" value="ECO:0007669"/>
    <property type="project" value="InterPro"/>
</dbReference>
<dbReference type="PROSITE" id="PS50111">
    <property type="entry name" value="CHEMOTAXIS_TRANSDUC_2"/>
    <property type="match status" value="1"/>
</dbReference>
<keyword evidence="3" id="KW-0807">Transducer</keyword>
<evidence type="ECO:0000259" key="6">
    <source>
        <dbReference type="PROSITE" id="PS50111"/>
    </source>
</evidence>
<comment type="caution">
    <text evidence="8">The sequence shown here is derived from an EMBL/GenBank/DDBJ whole genome shotgun (WGS) entry which is preliminary data.</text>
</comment>
<reference evidence="8" key="1">
    <citation type="journal article" date="2021" name="PeerJ">
        <title>Extensive microbial diversity within the chicken gut microbiome revealed by metagenomics and culture.</title>
        <authorList>
            <person name="Gilroy R."/>
            <person name="Ravi A."/>
            <person name="Getino M."/>
            <person name="Pursley I."/>
            <person name="Horton D.L."/>
            <person name="Alikhan N.F."/>
            <person name="Baker D."/>
            <person name="Gharbi K."/>
            <person name="Hall N."/>
            <person name="Watson M."/>
            <person name="Adriaenssens E.M."/>
            <person name="Foster-Nyarko E."/>
            <person name="Jarju S."/>
            <person name="Secka A."/>
            <person name="Antonio M."/>
            <person name="Oren A."/>
            <person name="Chaudhuri R.R."/>
            <person name="La Ragione R."/>
            <person name="Hildebrand F."/>
            <person name="Pallen M.J."/>
        </authorList>
    </citation>
    <scope>NUCLEOTIDE SEQUENCE</scope>
    <source>
        <strain evidence="8">CHK193-4272</strain>
    </source>
</reference>
<keyword evidence="5" id="KW-0732">Signal</keyword>
<accession>A0A9D1PIR0</accession>
<dbReference type="InterPro" id="IPR003660">
    <property type="entry name" value="HAMP_dom"/>
</dbReference>
<dbReference type="Pfam" id="PF00015">
    <property type="entry name" value="MCPsignal"/>
    <property type="match status" value="1"/>
</dbReference>
<dbReference type="Gene3D" id="1.10.287.950">
    <property type="entry name" value="Methyl-accepting chemotaxis protein"/>
    <property type="match status" value="1"/>
</dbReference>
<dbReference type="GO" id="GO:0007165">
    <property type="term" value="P:signal transduction"/>
    <property type="evidence" value="ECO:0007669"/>
    <property type="project" value="UniProtKB-KW"/>
</dbReference>
<reference evidence="8" key="2">
    <citation type="submission" date="2021-04" db="EMBL/GenBank/DDBJ databases">
        <authorList>
            <person name="Gilroy R."/>
        </authorList>
    </citation>
    <scope>NUCLEOTIDE SEQUENCE</scope>
    <source>
        <strain evidence="8">CHK193-4272</strain>
    </source>
</reference>
<feature type="transmembrane region" description="Helical" evidence="4">
    <location>
        <begin position="176"/>
        <end position="200"/>
    </location>
</feature>
<gene>
    <name evidence="8" type="ORF">H9746_08380</name>
</gene>
<keyword evidence="1" id="KW-0145">Chemotaxis</keyword>
<keyword evidence="4" id="KW-0812">Transmembrane</keyword>
<keyword evidence="4" id="KW-1133">Transmembrane helix</keyword>
<dbReference type="InterPro" id="IPR051310">
    <property type="entry name" value="MCP_chemotaxis"/>
</dbReference>
<dbReference type="GO" id="GO:0006935">
    <property type="term" value="P:chemotaxis"/>
    <property type="evidence" value="ECO:0007669"/>
    <property type="project" value="UniProtKB-KW"/>
</dbReference>
<feature type="chain" id="PRO_5038570493" evidence="5">
    <location>
        <begin position="26"/>
        <end position="554"/>
    </location>
</feature>
<evidence type="ECO:0000313" key="9">
    <source>
        <dbReference type="Proteomes" id="UP000886808"/>
    </source>
</evidence>
<dbReference type="PROSITE" id="PS50885">
    <property type="entry name" value="HAMP"/>
    <property type="match status" value="1"/>
</dbReference>
<dbReference type="PRINTS" id="PR00260">
    <property type="entry name" value="CHEMTRNSDUCR"/>
</dbReference>
<dbReference type="GO" id="GO:0005886">
    <property type="term" value="C:plasma membrane"/>
    <property type="evidence" value="ECO:0007669"/>
    <property type="project" value="TreeGrafter"/>
</dbReference>
<evidence type="ECO:0000256" key="5">
    <source>
        <dbReference type="SAM" id="SignalP"/>
    </source>
</evidence>
<dbReference type="PANTHER" id="PTHR43531">
    <property type="entry name" value="PROTEIN ICFG"/>
    <property type="match status" value="1"/>
</dbReference>
<feature type="signal peptide" evidence="5">
    <location>
        <begin position="1"/>
        <end position="25"/>
    </location>
</feature>
<evidence type="ECO:0000256" key="2">
    <source>
        <dbReference type="ARBA" id="ARBA00029447"/>
    </source>
</evidence>
<name>A0A9D1PIR0_9FIRM</name>
<dbReference type="Gene3D" id="1.20.120.30">
    <property type="entry name" value="Aspartate receptor, ligand-binding domain"/>
    <property type="match status" value="1"/>
</dbReference>
<comment type="similarity">
    <text evidence="2">Belongs to the methyl-accepting chemotaxis (MCP) protein family.</text>
</comment>
<proteinExistence type="inferred from homology"/>
<dbReference type="AlphaFoldDB" id="A0A9D1PIR0"/>
<dbReference type="Pfam" id="PF13682">
    <property type="entry name" value="CZB"/>
    <property type="match status" value="1"/>
</dbReference>
<feature type="domain" description="HAMP" evidence="7">
    <location>
        <begin position="201"/>
        <end position="253"/>
    </location>
</feature>
<evidence type="ECO:0000256" key="4">
    <source>
        <dbReference type="SAM" id="Phobius"/>
    </source>
</evidence>
<evidence type="ECO:0000313" key="8">
    <source>
        <dbReference type="EMBL" id="HIV62839.1"/>
    </source>
</evidence>
<dbReference type="Gene3D" id="6.10.340.10">
    <property type="match status" value="1"/>
</dbReference>
<dbReference type="InterPro" id="IPR004090">
    <property type="entry name" value="Chemotax_Me-accpt_rcpt"/>
</dbReference>
<dbReference type="EMBL" id="DXIE01000048">
    <property type="protein sequence ID" value="HIV62839.1"/>
    <property type="molecule type" value="Genomic_DNA"/>
</dbReference>
<dbReference type="Proteomes" id="UP000886808">
    <property type="component" value="Unassembled WGS sequence"/>
</dbReference>
<protein>
    <submittedName>
        <fullName evidence="8">HAMP domain-containing protein</fullName>
    </submittedName>
</protein>
<dbReference type="CDD" id="cd06225">
    <property type="entry name" value="HAMP"/>
    <property type="match status" value="1"/>
</dbReference>
<feature type="domain" description="Methyl-accepting transducer" evidence="6">
    <location>
        <begin position="303"/>
        <end position="532"/>
    </location>
</feature>
<organism evidence="8 9">
    <name type="scientific">Candidatus Butyricicoccus avistercoris</name>
    <dbReference type="NCBI Taxonomy" id="2838518"/>
    <lineage>
        <taxon>Bacteria</taxon>
        <taxon>Bacillati</taxon>
        <taxon>Bacillota</taxon>
        <taxon>Clostridia</taxon>
        <taxon>Eubacteriales</taxon>
        <taxon>Butyricicoccaceae</taxon>
        <taxon>Butyricicoccus</taxon>
    </lineage>
</organism>
<sequence>MSKSIKKSVLIRVVASICSTLLCCAVVNVGMTQIKKVDLENEQSTELLKSIQSAEIAHYKWCNSLSQAVYAGKEFTGSSDPTVCSLGGWIYNSDNLTDKTIISLRDEIEPIHKELHGYAEETINLIKTNPAKAKQFYEQTVQTTVGNLITKLDKIIEKSEENATVSGQKMNNVINIVAVLSTIFFIISIACLVMLIAYVIKNIILPILKLTEESKPIANGDLKIKFSYKSHDEIGSLVDTLTKSMHLIQSYIADITRVTDELASGNFDVKTSERYVGDFSEIEHSVDKLTKSLSYALSQIAIASSSVSDNAEQMSNTAQMLAQGAITQSEAVDELRSRLDKMAIDARENAKMAISAQSDTEKTSEQLAKSDKDMQAMVTAMNDISNASSSIGDIIKTIEAIAFQTNILALNAAVEAARAGTAGKGFAVVANEVRSLASQSDHAAKATKELIENSIAAVERGNTIVSNVSDVLKKTLEFSKHSAEGMVKITKAVQGESEIIEKTAEGINQIAEVVHTNSATSEETAAISQQMFAQSQQLQNHTKTFNLRKDMVTD</sequence>
<dbReference type="PANTHER" id="PTHR43531:SF11">
    <property type="entry name" value="METHYL-ACCEPTING CHEMOTAXIS PROTEIN 3"/>
    <property type="match status" value="1"/>
</dbReference>
<dbReference type="Pfam" id="PF00672">
    <property type="entry name" value="HAMP"/>
    <property type="match status" value="1"/>
</dbReference>
<evidence type="ECO:0000256" key="1">
    <source>
        <dbReference type="ARBA" id="ARBA00022500"/>
    </source>
</evidence>
<dbReference type="SMART" id="SM00283">
    <property type="entry name" value="MA"/>
    <property type="match status" value="1"/>
</dbReference>
<evidence type="ECO:0000256" key="3">
    <source>
        <dbReference type="PROSITE-ProRule" id="PRU00284"/>
    </source>
</evidence>
<dbReference type="InterPro" id="IPR025991">
    <property type="entry name" value="Chemoreceptor_zinc-bind_dom"/>
</dbReference>
<dbReference type="SUPFAM" id="SSF58104">
    <property type="entry name" value="Methyl-accepting chemotaxis protein (MCP) signaling domain"/>
    <property type="match status" value="1"/>
</dbReference>